<dbReference type="Proteomes" id="UP000236291">
    <property type="component" value="Unassembled WGS sequence"/>
</dbReference>
<reference evidence="1 2" key="2">
    <citation type="journal article" date="2017" name="Front. Plant Sci.">
        <title>Gene Classification and Mining of Molecular Markers Useful in Red Clover (Trifolium pratense) Breeding.</title>
        <authorList>
            <person name="Istvanek J."/>
            <person name="Dluhosova J."/>
            <person name="Dluhos P."/>
            <person name="Patkova L."/>
            <person name="Nedelnik J."/>
            <person name="Repkova J."/>
        </authorList>
    </citation>
    <scope>NUCLEOTIDE SEQUENCE [LARGE SCALE GENOMIC DNA]</scope>
    <source>
        <strain evidence="2">cv. Tatra</strain>
        <tissue evidence="1">Young leaves</tissue>
    </source>
</reference>
<name>A0A2K3PE62_TRIPR</name>
<sequence>MDNRHDTNTVWLVTLNLKIRINYDGWCCCEPSDAYHHYITYIGHDHDMENSCHIGFPVLLREQPDNLSSDSQAIEEEVSSLEEARLAAMHNNCRSGLPTLGVSLQQRIEVGMLYEA</sequence>
<proteinExistence type="predicted"/>
<gene>
    <name evidence="1" type="ORF">L195_g010239</name>
</gene>
<comment type="caution">
    <text evidence="1">The sequence shown here is derived from an EMBL/GenBank/DDBJ whole genome shotgun (WGS) entry which is preliminary data.</text>
</comment>
<organism evidence="1 2">
    <name type="scientific">Trifolium pratense</name>
    <name type="common">Red clover</name>
    <dbReference type="NCBI Taxonomy" id="57577"/>
    <lineage>
        <taxon>Eukaryota</taxon>
        <taxon>Viridiplantae</taxon>
        <taxon>Streptophyta</taxon>
        <taxon>Embryophyta</taxon>
        <taxon>Tracheophyta</taxon>
        <taxon>Spermatophyta</taxon>
        <taxon>Magnoliopsida</taxon>
        <taxon>eudicotyledons</taxon>
        <taxon>Gunneridae</taxon>
        <taxon>Pentapetalae</taxon>
        <taxon>rosids</taxon>
        <taxon>fabids</taxon>
        <taxon>Fabales</taxon>
        <taxon>Fabaceae</taxon>
        <taxon>Papilionoideae</taxon>
        <taxon>50 kb inversion clade</taxon>
        <taxon>NPAAA clade</taxon>
        <taxon>Hologalegina</taxon>
        <taxon>IRL clade</taxon>
        <taxon>Trifolieae</taxon>
        <taxon>Trifolium</taxon>
    </lineage>
</organism>
<evidence type="ECO:0000313" key="1">
    <source>
        <dbReference type="EMBL" id="PNY13581.1"/>
    </source>
</evidence>
<reference evidence="1 2" key="1">
    <citation type="journal article" date="2014" name="Am. J. Bot.">
        <title>Genome assembly and annotation for red clover (Trifolium pratense; Fabaceae).</title>
        <authorList>
            <person name="Istvanek J."/>
            <person name="Jaros M."/>
            <person name="Krenek A."/>
            <person name="Repkova J."/>
        </authorList>
    </citation>
    <scope>NUCLEOTIDE SEQUENCE [LARGE SCALE GENOMIC DNA]</scope>
    <source>
        <strain evidence="2">cv. Tatra</strain>
        <tissue evidence="1">Young leaves</tissue>
    </source>
</reference>
<dbReference type="EMBL" id="ASHM01006181">
    <property type="protein sequence ID" value="PNY13581.1"/>
    <property type="molecule type" value="Genomic_DNA"/>
</dbReference>
<accession>A0A2K3PE62</accession>
<evidence type="ECO:0000313" key="2">
    <source>
        <dbReference type="Proteomes" id="UP000236291"/>
    </source>
</evidence>
<protein>
    <submittedName>
        <fullName evidence="1">Uncharacterized protein</fullName>
    </submittedName>
</protein>
<dbReference type="AlphaFoldDB" id="A0A2K3PE62"/>